<keyword evidence="2" id="KW-1185">Reference proteome</keyword>
<sequence>MCPHKRAMLLSMGLVGETAEDESPGASKSRPYVSCPMHKKFSFEDGKYLTPKNEDKYRIETFEAKVDTDGQMLQLATNKVM</sequence>
<dbReference type="GO" id="GO:0051537">
    <property type="term" value="F:2 iron, 2 sulfur cluster binding"/>
    <property type="evidence" value="ECO:0007669"/>
    <property type="project" value="InterPro"/>
</dbReference>
<comment type="caution">
    <text evidence="1">The sequence shown here is derived from an EMBL/GenBank/DDBJ whole genome shotgun (WGS) entry which is preliminary data.</text>
</comment>
<evidence type="ECO:0000313" key="2">
    <source>
        <dbReference type="Proteomes" id="UP000807716"/>
    </source>
</evidence>
<feature type="non-terminal residue" evidence="1">
    <location>
        <position position="81"/>
    </location>
</feature>
<organism evidence="1 2">
    <name type="scientific">Actinomortierella ambigua</name>
    <dbReference type="NCBI Taxonomy" id="1343610"/>
    <lineage>
        <taxon>Eukaryota</taxon>
        <taxon>Fungi</taxon>
        <taxon>Fungi incertae sedis</taxon>
        <taxon>Mucoromycota</taxon>
        <taxon>Mortierellomycotina</taxon>
        <taxon>Mortierellomycetes</taxon>
        <taxon>Mortierellales</taxon>
        <taxon>Mortierellaceae</taxon>
        <taxon>Actinomortierella</taxon>
    </lineage>
</organism>
<protein>
    <recommendedName>
        <fullName evidence="3">Rieske domain-containing protein</fullName>
    </recommendedName>
</protein>
<reference evidence="1" key="1">
    <citation type="journal article" date="2020" name="Fungal Divers.">
        <title>Resolving the Mortierellaceae phylogeny through synthesis of multi-gene phylogenetics and phylogenomics.</title>
        <authorList>
            <person name="Vandepol N."/>
            <person name="Liber J."/>
            <person name="Desiro A."/>
            <person name="Na H."/>
            <person name="Kennedy M."/>
            <person name="Barry K."/>
            <person name="Grigoriev I.V."/>
            <person name="Miller A.N."/>
            <person name="O'Donnell K."/>
            <person name="Stajich J.E."/>
            <person name="Bonito G."/>
        </authorList>
    </citation>
    <scope>NUCLEOTIDE SEQUENCE</scope>
    <source>
        <strain evidence="1">BC1065</strain>
    </source>
</reference>
<dbReference type="SUPFAM" id="SSF50022">
    <property type="entry name" value="ISP domain"/>
    <property type="match status" value="1"/>
</dbReference>
<accession>A0A9P6PEE6</accession>
<dbReference type="Proteomes" id="UP000807716">
    <property type="component" value="Unassembled WGS sequence"/>
</dbReference>
<dbReference type="Gene3D" id="2.102.10.10">
    <property type="entry name" value="Rieske [2Fe-2S] iron-sulphur domain"/>
    <property type="match status" value="1"/>
</dbReference>
<evidence type="ECO:0000313" key="1">
    <source>
        <dbReference type="EMBL" id="KAG0245909.1"/>
    </source>
</evidence>
<dbReference type="AlphaFoldDB" id="A0A9P6PEE6"/>
<gene>
    <name evidence="1" type="ORF">DFQ27_003113</name>
</gene>
<evidence type="ECO:0008006" key="3">
    <source>
        <dbReference type="Google" id="ProtNLM"/>
    </source>
</evidence>
<name>A0A9P6PEE6_9FUNG</name>
<dbReference type="OrthoDB" id="432169at2759"/>
<dbReference type="InterPro" id="IPR036922">
    <property type="entry name" value="Rieske_2Fe-2S_sf"/>
</dbReference>
<proteinExistence type="predicted"/>
<dbReference type="EMBL" id="JAAAJB010002240">
    <property type="protein sequence ID" value="KAG0245909.1"/>
    <property type="molecule type" value="Genomic_DNA"/>
</dbReference>